<sequence length="131" mass="15048">MCPLLDTSLANISSSTFVIDDEEFPLPQDLVNLYTNTNYVTPSPTTLSTIFETPRLVKGDEVFYSKVAKYRYFKFSEGCWYHVPPAKRILRRKKARNNGWTKAKKAIDEQCASLVSDAMNRLDRLMLEDSN</sequence>
<protein>
    <submittedName>
        <fullName evidence="1">Uncharacterized protein</fullName>
    </submittedName>
</protein>
<proteinExistence type="predicted"/>
<dbReference type="Proteomes" id="UP000593567">
    <property type="component" value="Unassembled WGS sequence"/>
</dbReference>
<evidence type="ECO:0000313" key="1">
    <source>
        <dbReference type="EMBL" id="KAF6031123.1"/>
    </source>
</evidence>
<gene>
    <name evidence="1" type="ORF">EB796_010599</name>
</gene>
<accession>A0A7J7JYW2</accession>
<comment type="caution">
    <text evidence="1">The sequence shown here is derived from an EMBL/GenBank/DDBJ whole genome shotgun (WGS) entry which is preliminary data.</text>
</comment>
<reference evidence="1" key="1">
    <citation type="submission" date="2020-06" db="EMBL/GenBank/DDBJ databases">
        <title>Draft genome of Bugula neritina, a colonial animal packing powerful symbionts and potential medicines.</title>
        <authorList>
            <person name="Rayko M."/>
        </authorList>
    </citation>
    <scope>NUCLEOTIDE SEQUENCE [LARGE SCALE GENOMIC DNA]</scope>
    <source>
        <strain evidence="1">Kwan_BN1</strain>
    </source>
</reference>
<name>A0A7J7JYW2_BUGNE</name>
<dbReference type="EMBL" id="VXIV02001638">
    <property type="protein sequence ID" value="KAF6031123.1"/>
    <property type="molecule type" value="Genomic_DNA"/>
</dbReference>
<organism evidence="1 2">
    <name type="scientific">Bugula neritina</name>
    <name type="common">Brown bryozoan</name>
    <name type="synonym">Sertularia neritina</name>
    <dbReference type="NCBI Taxonomy" id="10212"/>
    <lineage>
        <taxon>Eukaryota</taxon>
        <taxon>Metazoa</taxon>
        <taxon>Spiralia</taxon>
        <taxon>Lophotrochozoa</taxon>
        <taxon>Bryozoa</taxon>
        <taxon>Gymnolaemata</taxon>
        <taxon>Cheilostomatida</taxon>
        <taxon>Flustrina</taxon>
        <taxon>Buguloidea</taxon>
        <taxon>Bugulidae</taxon>
        <taxon>Bugula</taxon>
    </lineage>
</organism>
<keyword evidence="2" id="KW-1185">Reference proteome</keyword>
<evidence type="ECO:0000313" key="2">
    <source>
        <dbReference type="Proteomes" id="UP000593567"/>
    </source>
</evidence>
<dbReference type="AlphaFoldDB" id="A0A7J7JYW2"/>